<dbReference type="Gene3D" id="2.40.30.170">
    <property type="match status" value="1"/>
</dbReference>
<proteinExistence type="inferred from homology"/>
<dbReference type="Gene3D" id="1.10.287.470">
    <property type="entry name" value="Helix hairpin bin"/>
    <property type="match status" value="1"/>
</dbReference>
<dbReference type="GO" id="GO:0030313">
    <property type="term" value="C:cell envelope"/>
    <property type="evidence" value="ECO:0007669"/>
    <property type="project" value="UniProtKB-SubCell"/>
</dbReference>
<evidence type="ECO:0000256" key="5">
    <source>
        <dbReference type="SAM" id="Phobius"/>
    </source>
</evidence>
<sequence>MNYKKIAWIGGAIILIIVIIVVATRKEQTNYVTAEVGYQTLIKTVSATGSVRSADEIDLTFEATGRINKINIAVGDEVRAGQTLAQLNTATVSADVANAQANLAAANAELERIMAGSSAEDRAISEQQVTQAELNLEQAYNDLQSTEGERDDKIETYRQIALNNLATKNFYSRTSLDIIDTILSDSDAINLLGILNTSYKNATINDYDLLENQYTDIELLLNLTTSSSTSESIIETLAQLINYQTNIADLLVNAYLMLENSVTSATFTTTELEAYKTNVKTQQTNLDTALSNLQTAKTNLSYNIIFYNNSVASAEDSIQTSQEALALAQAQLMLKTAEPRSFEISLYQARIQQAQAAVQTTYANLNKYLIKAPLDGTITSISKEVGEQTMSSEAVIKMIGKSELEIEVDIPEADIALVNVGDPVDITLDAYGSAVVFNGQVVFIDPAETIIQDVVYYKVKVQFTLVDQAVKTGMTANVDILIEEKEGVLAVPSRSVYRVDGQDYVKVLQDNELVERVVTTGLRDDLGYIEILSGLDSGLNIVLSENNGQ</sequence>
<keyword evidence="5" id="KW-0472">Membrane</keyword>
<keyword evidence="3 4" id="KW-0175">Coiled coil</keyword>
<reference evidence="7" key="1">
    <citation type="submission" date="2017-09" db="EMBL/GenBank/DDBJ databases">
        <title>Depth-based differentiation of microbial function through sediment-hosted aquifers and enrichment of novel symbionts in the deep terrestrial subsurface.</title>
        <authorList>
            <person name="Probst A.J."/>
            <person name="Ladd B."/>
            <person name="Jarett J.K."/>
            <person name="Geller-Mcgrath D.E."/>
            <person name="Sieber C.M.K."/>
            <person name="Emerson J.B."/>
            <person name="Anantharaman K."/>
            <person name="Thomas B.C."/>
            <person name="Malmstrom R."/>
            <person name="Stieglmeier M."/>
            <person name="Klingl A."/>
            <person name="Woyke T."/>
            <person name="Ryan C.M."/>
            <person name="Banfield J.F."/>
        </authorList>
    </citation>
    <scope>NUCLEOTIDE SEQUENCE [LARGE SCALE GENOMIC DNA]</scope>
</reference>
<comment type="similarity">
    <text evidence="2">Belongs to the membrane fusion protein (MFP) (TC 8.A.1) family.</text>
</comment>
<evidence type="ECO:0000256" key="4">
    <source>
        <dbReference type="SAM" id="Coils"/>
    </source>
</evidence>
<dbReference type="NCBIfam" id="TIGR01730">
    <property type="entry name" value="RND_mfp"/>
    <property type="match status" value="1"/>
</dbReference>
<gene>
    <name evidence="6" type="ORF">COY67_02155</name>
</gene>
<protein>
    <submittedName>
        <fullName evidence="6">Uncharacterized protein</fullName>
    </submittedName>
</protein>
<dbReference type="SUPFAM" id="SSF111369">
    <property type="entry name" value="HlyD-like secretion proteins"/>
    <property type="match status" value="2"/>
</dbReference>
<organism evidence="6 7">
    <name type="scientific">Candidatus Komeilibacteria bacterium CG_4_10_14_0_8_um_filter_37_78</name>
    <dbReference type="NCBI Taxonomy" id="1974471"/>
    <lineage>
        <taxon>Bacteria</taxon>
        <taxon>Candidatus Komeiliibacteriota</taxon>
    </lineage>
</organism>
<comment type="subcellular location">
    <subcellularLocation>
        <location evidence="1">Cell envelope</location>
    </subcellularLocation>
</comment>
<dbReference type="Gene3D" id="2.40.50.100">
    <property type="match status" value="1"/>
</dbReference>
<keyword evidence="5" id="KW-1133">Transmembrane helix</keyword>
<dbReference type="EMBL" id="PFMC01000057">
    <property type="protein sequence ID" value="PIY94762.1"/>
    <property type="molecule type" value="Genomic_DNA"/>
</dbReference>
<dbReference type="PANTHER" id="PTHR32347">
    <property type="entry name" value="EFFLUX SYSTEM COMPONENT YKNX-RELATED"/>
    <property type="match status" value="1"/>
</dbReference>
<dbReference type="GO" id="GO:0016020">
    <property type="term" value="C:membrane"/>
    <property type="evidence" value="ECO:0007669"/>
    <property type="project" value="InterPro"/>
</dbReference>
<dbReference type="PANTHER" id="PTHR32347:SF23">
    <property type="entry name" value="BLL5650 PROTEIN"/>
    <property type="match status" value="1"/>
</dbReference>
<evidence type="ECO:0000256" key="1">
    <source>
        <dbReference type="ARBA" id="ARBA00004196"/>
    </source>
</evidence>
<evidence type="ECO:0000313" key="7">
    <source>
        <dbReference type="Proteomes" id="UP000228689"/>
    </source>
</evidence>
<dbReference type="Gene3D" id="2.40.420.20">
    <property type="match status" value="1"/>
</dbReference>
<name>A0A2M7RE19_9BACT</name>
<dbReference type="AlphaFoldDB" id="A0A2M7RE19"/>
<evidence type="ECO:0000256" key="2">
    <source>
        <dbReference type="ARBA" id="ARBA00009477"/>
    </source>
</evidence>
<dbReference type="Proteomes" id="UP000228689">
    <property type="component" value="Unassembled WGS sequence"/>
</dbReference>
<feature type="coiled-coil region" evidence="4">
    <location>
        <begin position="96"/>
        <end position="149"/>
    </location>
</feature>
<dbReference type="InterPro" id="IPR006143">
    <property type="entry name" value="RND_pump_MFP"/>
</dbReference>
<evidence type="ECO:0000256" key="3">
    <source>
        <dbReference type="ARBA" id="ARBA00023054"/>
    </source>
</evidence>
<keyword evidence="5" id="KW-0812">Transmembrane</keyword>
<comment type="caution">
    <text evidence="6">The sequence shown here is derived from an EMBL/GenBank/DDBJ whole genome shotgun (WGS) entry which is preliminary data.</text>
</comment>
<feature type="transmembrane region" description="Helical" evidence="5">
    <location>
        <begin position="6"/>
        <end position="24"/>
    </location>
</feature>
<accession>A0A2M7RE19</accession>
<evidence type="ECO:0000313" key="6">
    <source>
        <dbReference type="EMBL" id="PIY94762.1"/>
    </source>
</evidence>
<dbReference type="GO" id="GO:0022857">
    <property type="term" value="F:transmembrane transporter activity"/>
    <property type="evidence" value="ECO:0007669"/>
    <property type="project" value="InterPro"/>
</dbReference>
<dbReference type="InterPro" id="IPR050465">
    <property type="entry name" value="UPF0194_transport"/>
</dbReference>